<gene>
    <name evidence="2" type="ORF">BGW38_002262</name>
</gene>
<dbReference type="Proteomes" id="UP000780801">
    <property type="component" value="Unassembled WGS sequence"/>
</dbReference>
<evidence type="ECO:0000313" key="2">
    <source>
        <dbReference type="EMBL" id="KAF9580909.1"/>
    </source>
</evidence>
<evidence type="ECO:0000313" key="3">
    <source>
        <dbReference type="Proteomes" id="UP000780801"/>
    </source>
</evidence>
<dbReference type="OrthoDB" id="61390at2759"/>
<dbReference type="SUPFAM" id="SSF53335">
    <property type="entry name" value="S-adenosyl-L-methionine-dependent methyltransferases"/>
    <property type="match status" value="1"/>
</dbReference>
<dbReference type="InterPro" id="IPR029063">
    <property type="entry name" value="SAM-dependent_MTases_sf"/>
</dbReference>
<keyword evidence="3" id="KW-1185">Reference proteome</keyword>
<dbReference type="AlphaFoldDB" id="A0A9P6FT32"/>
<dbReference type="CDD" id="cd02440">
    <property type="entry name" value="AdoMet_MTases"/>
    <property type="match status" value="1"/>
</dbReference>
<reference evidence="2" key="1">
    <citation type="journal article" date="2020" name="Fungal Divers.">
        <title>Resolving the Mortierellaceae phylogeny through synthesis of multi-gene phylogenetics and phylogenomics.</title>
        <authorList>
            <person name="Vandepol N."/>
            <person name="Liber J."/>
            <person name="Desiro A."/>
            <person name="Na H."/>
            <person name="Kennedy M."/>
            <person name="Barry K."/>
            <person name="Grigoriev I.V."/>
            <person name="Miller A.N."/>
            <person name="O'Donnell K."/>
            <person name="Stajich J.E."/>
            <person name="Bonito G."/>
        </authorList>
    </citation>
    <scope>NUCLEOTIDE SEQUENCE</scope>
    <source>
        <strain evidence="2">KOD1015</strain>
    </source>
</reference>
<dbReference type="EMBL" id="JAABOA010001780">
    <property type="protein sequence ID" value="KAF9580909.1"/>
    <property type="molecule type" value="Genomic_DNA"/>
</dbReference>
<protein>
    <submittedName>
        <fullName evidence="2">Uncharacterized protein</fullName>
    </submittedName>
</protein>
<feature type="region of interest" description="Disordered" evidence="1">
    <location>
        <begin position="234"/>
        <end position="254"/>
    </location>
</feature>
<evidence type="ECO:0000256" key="1">
    <source>
        <dbReference type="SAM" id="MobiDB-lite"/>
    </source>
</evidence>
<accession>A0A9P6FT32</accession>
<comment type="caution">
    <text evidence="2">The sequence shown here is derived from an EMBL/GenBank/DDBJ whole genome shotgun (WGS) entry which is preliminary data.</text>
</comment>
<dbReference type="Gene3D" id="3.40.50.150">
    <property type="entry name" value="Vaccinia Virus protein VP39"/>
    <property type="match status" value="1"/>
</dbReference>
<organism evidence="2 3">
    <name type="scientific">Lunasporangiospora selenospora</name>
    <dbReference type="NCBI Taxonomy" id="979761"/>
    <lineage>
        <taxon>Eukaryota</taxon>
        <taxon>Fungi</taxon>
        <taxon>Fungi incertae sedis</taxon>
        <taxon>Mucoromycota</taxon>
        <taxon>Mortierellomycotina</taxon>
        <taxon>Mortierellomycetes</taxon>
        <taxon>Mortierellales</taxon>
        <taxon>Mortierellaceae</taxon>
        <taxon>Lunasporangiospora</taxon>
    </lineage>
</organism>
<sequence>MISTRLIGTLAMAVGLFLTWLTPSARNSRLEAMAPVLLGFLLGFFAAESPFAGPLQELLGLRSKHPDIVGLEIVHGHGKNAAADAADADEAKSKFDQRPMYGLQHAFLNLEVTGWWFNMGLWEKDENSDAESTNFKPMLLREACQALVQKVTQGLGIGQDSHILDVGFGCGDQDVYLAKLHKPGRITGITIEPIQHHVAQQLLRQMPTPGTEIDLHVADASKLPQFLQKNSSIFKRQQSTTEETDGETSSEQAPTAFAQKTVYEMVMSAMEIPITNMKTLEEYRQDFEEAGFVDIEIECVEDRVFSGLASFIDRQNSRLGGMVRPGVNWTYWFLSKALWWMHRSGQLHVVVVKARNGSH</sequence>
<name>A0A9P6FT32_9FUNG</name>
<proteinExistence type="predicted"/>